<feature type="region of interest" description="Disordered" evidence="4">
    <location>
        <begin position="1"/>
        <end position="32"/>
    </location>
</feature>
<proteinExistence type="inferred from homology"/>
<dbReference type="KEGG" id="dtm:BJL86_2899"/>
<feature type="compositionally biased region" description="Basic residues" evidence="4">
    <location>
        <begin position="1"/>
        <end position="10"/>
    </location>
</feature>
<dbReference type="InterPro" id="IPR036291">
    <property type="entry name" value="NAD(P)-bd_dom_sf"/>
</dbReference>
<keyword evidence="6" id="KW-1185">Reference proteome</keyword>
<evidence type="ECO:0000256" key="1">
    <source>
        <dbReference type="ARBA" id="ARBA00006484"/>
    </source>
</evidence>
<dbReference type="PRINTS" id="PR00081">
    <property type="entry name" value="GDHRDH"/>
</dbReference>
<evidence type="ECO:0000313" key="6">
    <source>
        <dbReference type="Proteomes" id="UP000186104"/>
    </source>
</evidence>
<evidence type="ECO:0000256" key="3">
    <source>
        <dbReference type="RuleBase" id="RU000363"/>
    </source>
</evidence>
<dbReference type="Gene3D" id="3.40.50.720">
    <property type="entry name" value="NAD(P)-binding Rossmann-like Domain"/>
    <property type="match status" value="1"/>
</dbReference>
<dbReference type="NCBIfam" id="NF006123">
    <property type="entry name" value="PRK08267.1"/>
    <property type="match status" value="1"/>
</dbReference>
<dbReference type="PANTHER" id="PTHR43669:SF3">
    <property type="entry name" value="ALCOHOL DEHYDROGENASE, PUTATIVE (AFU_ORTHOLOGUE AFUA_3G03445)-RELATED"/>
    <property type="match status" value="1"/>
</dbReference>
<dbReference type="EMBL" id="CP015961">
    <property type="protein sequence ID" value="ANI93659.1"/>
    <property type="molecule type" value="Genomic_DNA"/>
</dbReference>
<dbReference type="AlphaFoldDB" id="A0A173LPR7"/>
<dbReference type="SUPFAM" id="SSF51735">
    <property type="entry name" value="NAD(P)-binding Rossmann-fold domains"/>
    <property type="match status" value="1"/>
</dbReference>
<evidence type="ECO:0000256" key="4">
    <source>
        <dbReference type="SAM" id="MobiDB-lite"/>
    </source>
</evidence>
<dbReference type="OrthoDB" id="658698at2"/>
<comment type="similarity">
    <text evidence="1 3">Belongs to the short-chain dehydrogenases/reductases (SDR) family.</text>
</comment>
<gene>
    <name evidence="5" type="ORF">BJL86_2899</name>
</gene>
<keyword evidence="2" id="KW-0560">Oxidoreductase</keyword>
<protein>
    <submittedName>
        <fullName evidence="5">Diacetyl reductase [(S)-acetoin forming]</fullName>
    </submittedName>
</protein>
<dbReference type="InterPro" id="IPR002347">
    <property type="entry name" value="SDR_fam"/>
</dbReference>
<sequence length="283" mass="29936">MTPGSGHKKSKIDVLARKLGRRSRQEPRGGQRTVLITGSGRGIGRATAEYFAAHGWKVGVFDIDADAVSWASGPEYVAGVIDVTSPGSWEQALAQFAEATGDRLDVLVNNAGILYGMPFMEASFARDSALADVNIKGVYFGARAAFGLLRKTPGAALVNVASASAIYGTPEMATYSSTKFAVRGITEALDQEWAADDIVVRSVWPLYVKTAMLDGVSTSGTSRQGVNLTAEDVARKVLTAATATNPFAPVHYPVGLKTTLLYHGSHFAPSRVSRALNSLLVGD</sequence>
<evidence type="ECO:0000313" key="5">
    <source>
        <dbReference type="EMBL" id="ANI93659.1"/>
    </source>
</evidence>
<dbReference type="Proteomes" id="UP000186104">
    <property type="component" value="Chromosome"/>
</dbReference>
<accession>A0A173LPR7</accession>
<name>A0A173LPR7_9ACTN</name>
<dbReference type="RefSeq" id="WP_082908752.1">
    <property type="nucleotide sequence ID" value="NZ_CP015961.1"/>
</dbReference>
<dbReference type="GO" id="GO:0016491">
    <property type="term" value="F:oxidoreductase activity"/>
    <property type="evidence" value="ECO:0007669"/>
    <property type="project" value="UniProtKB-KW"/>
</dbReference>
<evidence type="ECO:0000256" key="2">
    <source>
        <dbReference type="ARBA" id="ARBA00023002"/>
    </source>
</evidence>
<dbReference type="Pfam" id="PF00106">
    <property type="entry name" value="adh_short"/>
    <property type="match status" value="1"/>
</dbReference>
<dbReference type="PRINTS" id="PR00080">
    <property type="entry name" value="SDRFAMILY"/>
</dbReference>
<dbReference type="PANTHER" id="PTHR43669">
    <property type="entry name" value="5-KETO-D-GLUCONATE 5-REDUCTASE"/>
    <property type="match status" value="1"/>
</dbReference>
<organism evidence="5 6">
    <name type="scientific">Dietzia timorensis</name>
    <dbReference type="NCBI Taxonomy" id="499555"/>
    <lineage>
        <taxon>Bacteria</taxon>
        <taxon>Bacillati</taxon>
        <taxon>Actinomycetota</taxon>
        <taxon>Actinomycetes</taxon>
        <taxon>Mycobacteriales</taxon>
        <taxon>Dietziaceae</taxon>
        <taxon>Dietzia</taxon>
    </lineage>
</organism>
<dbReference type="STRING" id="499555.BJL86_2899"/>
<reference evidence="5 6" key="1">
    <citation type="submission" date="2016-06" db="EMBL/GenBank/DDBJ databases">
        <title>Complete genome sequence of a saline-alkali tolerant type strain Dietzia timorensis ID05-A0528T.</title>
        <authorList>
            <person name="Wu X."/>
        </authorList>
    </citation>
    <scope>NUCLEOTIDE SEQUENCE [LARGE SCALE GENOMIC DNA]</scope>
    <source>
        <strain evidence="5 6">ID05-A0528</strain>
    </source>
</reference>